<keyword evidence="3" id="KW-1185">Reference proteome</keyword>
<dbReference type="InterPro" id="IPR050712">
    <property type="entry name" value="NAD(P)H-dep_reductase"/>
</dbReference>
<dbReference type="InterPro" id="IPR029039">
    <property type="entry name" value="Flavoprotein-like_sf"/>
</dbReference>
<keyword evidence="2" id="KW-0560">Oxidoreductase</keyword>
<dbReference type="Pfam" id="PF03358">
    <property type="entry name" value="FMN_red"/>
    <property type="match status" value="1"/>
</dbReference>
<name>A0ABM8T4Z2_9BURK</name>
<dbReference type="PANTHER" id="PTHR30543:SF21">
    <property type="entry name" value="NAD(P)H-DEPENDENT FMN REDUCTASE LOT6"/>
    <property type="match status" value="1"/>
</dbReference>
<evidence type="ECO:0000313" key="2">
    <source>
        <dbReference type="EMBL" id="CAE6858398.1"/>
    </source>
</evidence>
<sequence>MSDLRLLGVSGSLRRESNNTALLRTLQDSMPTDIEMSVKTLHDIPLYDQDLENGGTPQAVREFRAEIEASDGLIVCSPEYNCGMPGVLKNALDWASRPVSPMKGKPILIVTSSPAFTGGVRAQAQLRDVLTGMLARVIVWPQVVIAGVHGKVQNGRLVDEPSLQFLRDAVGGLVAEISLLPRSLSSIVRT</sequence>
<dbReference type="EMBL" id="CAJNBH010000047">
    <property type="protein sequence ID" value="CAE6858398.1"/>
    <property type="molecule type" value="Genomic_DNA"/>
</dbReference>
<organism evidence="2 3">
    <name type="scientific">Paraburkholderia nemoris</name>
    <dbReference type="NCBI Taxonomy" id="2793076"/>
    <lineage>
        <taxon>Bacteria</taxon>
        <taxon>Pseudomonadati</taxon>
        <taxon>Pseudomonadota</taxon>
        <taxon>Betaproteobacteria</taxon>
        <taxon>Burkholderiales</taxon>
        <taxon>Burkholderiaceae</taxon>
        <taxon>Paraburkholderia</taxon>
    </lineage>
</organism>
<comment type="caution">
    <text evidence="2">The sequence shown here is derived from an EMBL/GenBank/DDBJ whole genome shotgun (WGS) entry which is preliminary data.</text>
</comment>
<dbReference type="EC" id="1.-.-.-" evidence="2"/>
<feature type="domain" description="NADPH-dependent FMN reductase-like" evidence="1">
    <location>
        <begin position="5"/>
        <end position="147"/>
    </location>
</feature>
<dbReference type="RefSeq" id="WP_054041615.1">
    <property type="nucleotide sequence ID" value="NZ_CAJNBH010000047.1"/>
</dbReference>
<dbReference type="GO" id="GO:0016491">
    <property type="term" value="F:oxidoreductase activity"/>
    <property type="evidence" value="ECO:0007669"/>
    <property type="project" value="UniProtKB-KW"/>
</dbReference>
<gene>
    <name evidence="2" type="ORF">R69776_07868</name>
</gene>
<protein>
    <submittedName>
        <fullName evidence="2">NAD(P)H-dependent FMN reductase</fullName>
        <ecNumber evidence="2">1.-.-.-</ecNumber>
    </submittedName>
</protein>
<dbReference type="Proteomes" id="UP000673821">
    <property type="component" value="Unassembled WGS sequence"/>
</dbReference>
<dbReference type="Gene3D" id="3.40.50.360">
    <property type="match status" value="1"/>
</dbReference>
<dbReference type="PANTHER" id="PTHR30543">
    <property type="entry name" value="CHROMATE REDUCTASE"/>
    <property type="match status" value="1"/>
</dbReference>
<dbReference type="SUPFAM" id="SSF52218">
    <property type="entry name" value="Flavoproteins"/>
    <property type="match status" value="1"/>
</dbReference>
<evidence type="ECO:0000259" key="1">
    <source>
        <dbReference type="Pfam" id="PF03358"/>
    </source>
</evidence>
<evidence type="ECO:0000313" key="3">
    <source>
        <dbReference type="Proteomes" id="UP000673821"/>
    </source>
</evidence>
<dbReference type="InterPro" id="IPR005025">
    <property type="entry name" value="FMN_Rdtase-like_dom"/>
</dbReference>
<proteinExistence type="predicted"/>
<accession>A0ABM8T4Z2</accession>
<reference evidence="2 3" key="1">
    <citation type="submission" date="2021-02" db="EMBL/GenBank/DDBJ databases">
        <authorList>
            <person name="Vanwijnsberghe S."/>
        </authorList>
    </citation>
    <scope>NUCLEOTIDE SEQUENCE [LARGE SCALE GENOMIC DNA]</scope>
    <source>
        <strain evidence="2 3">R-69776</strain>
    </source>
</reference>